<dbReference type="Proteomes" id="UP000231259">
    <property type="component" value="Unassembled WGS sequence"/>
</dbReference>
<evidence type="ECO:0000313" key="2">
    <source>
        <dbReference type="Proteomes" id="UP000231259"/>
    </source>
</evidence>
<evidence type="ECO:0000313" key="1">
    <source>
        <dbReference type="EMBL" id="PIL15612.1"/>
    </source>
</evidence>
<dbReference type="AlphaFoldDB" id="A0A2G8R241"/>
<organism evidence="1 2">
    <name type="scientific">Puniceibacterium antarcticum</name>
    <dbReference type="NCBI Taxonomy" id="1206336"/>
    <lineage>
        <taxon>Bacteria</taxon>
        <taxon>Pseudomonadati</taxon>
        <taxon>Pseudomonadota</taxon>
        <taxon>Alphaproteobacteria</taxon>
        <taxon>Rhodobacterales</taxon>
        <taxon>Paracoccaceae</taxon>
        <taxon>Puniceibacterium</taxon>
    </lineage>
</organism>
<name>A0A2G8R241_9RHOB</name>
<protein>
    <submittedName>
        <fullName evidence="1">Uncharacterized protein</fullName>
    </submittedName>
</protein>
<keyword evidence="2" id="KW-1185">Reference proteome</keyword>
<sequence>MPPFATVTPQHTGAEHGVTQLSDDFNVMIRAPGLDAVGLDLYRAASRAAPSESGTL</sequence>
<dbReference type="EMBL" id="AWWI01000176">
    <property type="protein sequence ID" value="PIL15612.1"/>
    <property type="molecule type" value="Genomic_DNA"/>
</dbReference>
<reference evidence="1 2" key="1">
    <citation type="submission" date="2013-09" db="EMBL/GenBank/DDBJ databases">
        <title>Genome sequencing of Phaeobacter antarcticus sp. nov. SM1211.</title>
        <authorList>
            <person name="Zhang X.-Y."/>
            <person name="Liu C."/>
            <person name="Chen X.-L."/>
            <person name="Xie B.-B."/>
            <person name="Qin Q.-L."/>
            <person name="Rong J.-C."/>
            <person name="Zhang Y.-Z."/>
        </authorList>
    </citation>
    <scope>NUCLEOTIDE SEQUENCE [LARGE SCALE GENOMIC DNA]</scope>
    <source>
        <strain evidence="1 2">SM1211</strain>
    </source>
</reference>
<accession>A0A2G8R241</accession>
<comment type="caution">
    <text evidence="1">The sequence shown here is derived from an EMBL/GenBank/DDBJ whole genome shotgun (WGS) entry which is preliminary data.</text>
</comment>
<gene>
    <name evidence="1" type="ORF">P775_25885</name>
</gene>
<proteinExistence type="predicted"/>